<name>A0A6P6D4Q2_OCTDE</name>
<keyword evidence="1" id="KW-1133">Transmembrane helix</keyword>
<keyword evidence="1" id="KW-0472">Membrane</keyword>
<dbReference type="GO" id="GO:0005125">
    <property type="term" value="F:cytokine activity"/>
    <property type="evidence" value="ECO:0007669"/>
    <property type="project" value="InterPro"/>
</dbReference>
<evidence type="ECO:0000256" key="1">
    <source>
        <dbReference type="SAM" id="Phobius"/>
    </source>
</evidence>
<keyword evidence="1" id="KW-0812">Transmembrane</keyword>
<proteinExistence type="predicted"/>
<dbReference type="OrthoDB" id="9451016at2759"/>
<organism evidence="3 4">
    <name type="scientific">Octodon degus</name>
    <name type="common">Degu</name>
    <name type="synonym">Sciurus degus</name>
    <dbReference type="NCBI Taxonomy" id="10160"/>
    <lineage>
        <taxon>Eukaryota</taxon>
        <taxon>Metazoa</taxon>
        <taxon>Chordata</taxon>
        <taxon>Craniata</taxon>
        <taxon>Vertebrata</taxon>
        <taxon>Euteleostomi</taxon>
        <taxon>Mammalia</taxon>
        <taxon>Eutheria</taxon>
        <taxon>Euarchontoglires</taxon>
        <taxon>Glires</taxon>
        <taxon>Rodentia</taxon>
        <taxon>Hystricomorpha</taxon>
        <taxon>Octodontidae</taxon>
        <taxon>Octodon</taxon>
    </lineage>
</organism>
<feature type="chain" id="PRO_5027550275" evidence="2">
    <location>
        <begin position="28"/>
        <end position="212"/>
    </location>
</feature>
<dbReference type="Proteomes" id="UP000515203">
    <property type="component" value="Unplaced"/>
</dbReference>
<dbReference type="PANTHER" id="PTHR15123">
    <property type="entry name" value="SECRETED AND TRANSMEMBRANE PROTEIN 1"/>
    <property type="match status" value="1"/>
</dbReference>
<dbReference type="FunCoup" id="A0A6P6D4Q2">
    <property type="interactions" value="65"/>
</dbReference>
<dbReference type="InParanoid" id="A0A6P6D4Q2"/>
<dbReference type="InterPro" id="IPR033231">
    <property type="entry name" value="SECTM1"/>
</dbReference>
<feature type="transmembrane region" description="Helical" evidence="1">
    <location>
        <begin position="173"/>
        <end position="197"/>
    </location>
</feature>
<feature type="signal peptide" evidence="2">
    <location>
        <begin position="1"/>
        <end position="27"/>
    </location>
</feature>
<evidence type="ECO:0000313" key="4">
    <source>
        <dbReference type="RefSeq" id="XP_023555099.1"/>
    </source>
</evidence>
<dbReference type="PANTHER" id="PTHR15123:SF5">
    <property type="entry name" value="SECRETED AND TRANSMEMBRANE PROTEIN 1"/>
    <property type="match status" value="1"/>
</dbReference>
<dbReference type="GO" id="GO:0016020">
    <property type="term" value="C:membrane"/>
    <property type="evidence" value="ECO:0007669"/>
    <property type="project" value="TreeGrafter"/>
</dbReference>
<sequence>MHTCPWVPPSMVLRMLGTLLLVATSLSTQNGKWDRPICTEGVVFVSRGERAVLACNSSNALRHVTIQLSAHGETRTIFSEATPGSFSQEGWQLQVQGGLAQLVIQPAQDAHAGLYLWHLQGLQRNKKETRLNVLEPQQEQEMEPGPMLALSSGSVSHLSPEVLPRIQESRFRMGVVVAPLFLLLVIVAVTVLTQCWLQSSRKFHQMRFRALS</sequence>
<evidence type="ECO:0000313" key="3">
    <source>
        <dbReference type="Proteomes" id="UP000515203"/>
    </source>
</evidence>
<dbReference type="GO" id="GO:0006955">
    <property type="term" value="P:immune response"/>
    <property type="evidence" value="ECO:0007669"/>
    <property type="project" value="InterPro"/>
</dbReference>
<accession>A0A6P6D4Q2</accession>
<protein>
    <submittedName>
        <fullName evidence="4">Secreted and transmembrane protein 1-like</fullName>
    </submittedName>
</protein>
<evidence type="ECO:0000256" key="2">
    <source>
        <dbReference type="SAM" id="SignalP"/>
    </source>
</evidence>
<dbReference type="AlphaFoldDB" id="A0A6P6D4Q2"/>
<keyword evidence="3" id="KW-1185">Reference proteome</keyword>
<dbReference type="RefSeq" id="XP_023555099.1">
    <property type="nucleotide sequence ID" value="XM_023699331.1"/>
</dbReference>
<gene>
    <name evidence="4" type="primary">LOC111812088</name>
</gene>
<reference evidence="4" key="1">
    <citation type="submission" date="2025-08" db="UniProtKB">
        <authorList>
            <consortium name="RefSeq"/>
        </authorList>
    </citation>
    <scope>IDENTIFICATION</scope>
</reference>
<keyword evidence="2" id="KW-0732">Signal</keyword>
<dbReference type="GeneID" id="111812088"/>